<dbReference type="PROSITE" id="PS00213">
    <property type="entry name" value="LIPOCALIN"/>
    <property type="match status" value="1"/>
</dbReference>
<name>A0A399QY92_9PROT</name>
<evidence type="ECO:0000259" key="3">
    <source>
        <dbReference type="Pfam" id="PF08212"/>
    </source>
</evidence>
<dbReference type="RefSeq" id="WP_119378680.1">
    <property type="nucleotide sequence ID" value="NZ_QWGB01000005.1"/>
</dbReference>
<dbReference type="GO" id="GO:0006950">
    <property type="term" value="P:response to stress"/>
    <property type="evidence" value="ECO:0007669"/>
    <property type="project" value="UniProtKB-ARBA"/>
</dbReference>
<dbReference type="Pfam" id="PF08212">
    <property type="entry name" value="Lipocalin_2"/>
    <property type="match status" value="1"/>
</dbReference>
<dbReference type="AlphaFoldDB" id="A0A399QY92"/>
<keyword evidence="2" id="KW-0732">Signal</keyword>
<protein>
    <recommendedName>
        <fullName evidence="2">Outer membrane lipoprotein Blc</fullName>
    </recommendedName>
</protein>
<gene>
    <name evidence="4" type="ORF">D1224_04300</name>
</gene>
<dbReference type="Proteomes" id="UP000265431">
    <property type="component" value="Unassembled WGS sequence"/>
</dbReference>
<dbReference type="PANTHER" id="PTHR10612:SF34">
    <property type="entry name" value="APOLIPOPROTEIN D"/>
    <property type="match status" value="1"/>
</dbReference>
<dbReference type="EMBL" id="QWGB01000005">
    <property type="protein sequence ID" value="RIJ23491.1"/>
    <property type="molecule type" value="Genomic_DNA"/>
</dbReference>
<organism evidence="4 5">
    <name type="scientific">Henriciella barbarensis</name>
    <dbReference type="NCBI Taxonomy" id="86342"/>
    <lineage>
        <taxon>Bacteria</taxon>
        <taxon>Pseudomonadati</taxon>
        <taxon>Pseudomonadota</taxon>
        <taxon>Alphaproteobacteria</taxon>
        <taxon>Hyphomonadales</taxon>
        <taxon>Hyphomonadaceae</taxon>
        <taxon>Henriciella</taxon>
    </lineage>
</organism>
<evidence type="ECO:0000256" key="1">
    <source>
        <dbReference type="ARBA" id="ARBA00006889"/>
    </source>
</evidence>
<feature type="domain" description="Lipocalin/cytosolic fatty-acid binding" evidence="3">
    <location>
        <begin position="40"/>
        <end position="182"/>
    </location>
</feature>
<comment type="function">
    <text evidence="2">Involved in the storage or transport of lipids necessary for membrane maintenance under stressful conditions. Displays a binding preference for lysophospholipids.</text>
</comment>
<comment type="caution">
    <text evidence="4">The sequence shown here is derived from an EMBL/GenBank/DDBJ whole genome shotgun (WGS) entry which is preliminary data.</text>
</comment>
<reference evidence="4 5" key="1">
    <citation type="submission" date="2018-08" db="EMBL/GenBank/DDBJ databases">
        <title>Henriciella mobilis sp. nov., isolated from seawater.</title>
        <authorList>
            <person name="Cheng H."/>
            <person name="Wu Y.-H."/>
            <person name="Xu X.-W."/>
            <person name="Guo L.-L."/>
        </authorList>
    </citation>
    <scope>NUCLEOTIDE SEQUENCE [LARGE SCALE GENOMIC DNA]</scope>
    <source>
        <strain evidence="4 5">CCUG66934</strain>
    </source>
</reference>
<proteinExistence type="inferred from homology"/>
<comment type="subcellular location">
    <subcellularLocation>
        <location evidence="2">Cell outer membrane</location>
    </subcellularLocation>
</comment>
<dbReference type="InterPro" id="IPR047202">
    <property type="entry name" value="Lipocalin_Blc-like_dom"/>
</dbReference>
<dbReference type="OrthoDB" id="594739at2"/>
<dbReference type="PIRSF" id="PIRSF036893">
    <property type="entry name" value="Lipocalin_ApoD"/>
    <property type="match status" value="1"/>
</dbReference>
<dbReference type="GO" id="GO:0009279">
    <property type="term" value="C:cell outer membrane"/>
    <property type="evidence" value="ECO:0007669"/>
    <property type="project" value="UniProtKB-SubCell"/>
</dbReference>
<dbReference type="SUPFAM" id="SSF50814">
    <property type="entry name" value="Lipocalins"/>
    <property type="match status" value="1"/>
</dbReference>
<evidence type="ECO:0000256" key="2">
    <source>
        <dbReference type="PIRNR" id="PIRNR036893"/>
    </source>
</evidence>
<dbReference type="InterPro" id="IPR012674">
    <property type="entry name" value="Calycin"/>
</dbReference>
<dbReference type="GO" id="GO:0008289">
    <property type="term" value="F:lipid binding"/>
    <property type="evidence" value="ECO:0007669"/>
    <property type="project" value="UniProtKB-UniRule"/>
</dbReference>
<dbReference type="InterPro" id="IPR022271">
    <property type="entry name" value="Lipocalin_ApoD"/>
</dbReference>
<evidence type="ECO:0000313" key="5">
    <source>
        <dbReference type="Proteomes" id="UP000265431"/>
    </source>
</evidence>
<accession>A0A399QY92</accession>
<dbReference type="Gene3D" id="2.40.128.20">
    <property type="match status" value="1"/>
</dbReference>
<dbReference type="InterPro" id="IPR002446">
    <property type="entry name" value="Lipocalin_bac"/>
</dbReference>
<keyword evidence="2" id="KW-0998">Cell outer membrane</keyword>
<keyword evidence="2" id="KW-0472">Membrane</keyword>
<dbReference type="CDD" id="cd19438">
    <property type="entry name" value="lipocalin_Blc-like"/>
    <property type="match status" value="1"/>
</dbReference>
<dbReference type="PROSITE" id="PS51257">
    <property type="entry name" value="PROKAR_LIPOPROTEIN"/>
    <property type="match status" value="1"/>
</dbReference>
<keyword evidence="5" id="KW-1185">Reference proteome</keyword>
<keyword evidence="2" id="KW-0449">Lipoprotein</keyword>
<comment type="similarity">
    <text evidence="1 2">Belongs to the calycin superfamily. Lipocalin family.</text>
</comment>
<dbReference type="InterPro" id="IPR000566">
    <property type="entry name" value="Lipocln_cytosolic_FA-bd_dom"/>
</dbReference>
<evidence type="ECO:0000313" key="4">
    <source>
        <dbReference type="EMBL" id="RIJ23491.1"/>
    </source>
</evidence>
<dbReference type="PRINTS" id="PR01171">
    <property type="entry name" value="BCTLIPOCALIN"/>
</dbReference>
<feature type="signal peptide" evidence="2">
    <location>
        <begin position="1"/>
        <end position="19"/>
    </location>
</feature>
<dbReference type="PANTHER" id="PTHR10612">
    <property type="entry name" value="APOLIPOPROTEIN D"/>
    <property type="match status" value="1"/>
</dbReference>
<feature type="chain" id="PRO_5017107541" description="Outer membrane lipoprotein Blc" evidence="2">
    <location>
        <begin position="20"/>
        <end position="183"/>
    </location>
</feature>
<comment type="subunit">
    <text evidence="2">Homodimer.</text>
</comment>
<keyword evidence="2" id="KW-0446">Lipid-binding</keyword>
<sequence>MRKLYFALPLLALIPLAAACALSQPDYRDASGEPATVDEVDLTRYAGTWYEIARYPNSFEKNCIDTTATYALNEDGTVSVVNECTNSETGETKRAEGTARVVDGSNNSKLEVKFAPDWVPFAWGDYWILALEGDYSAALVGSPDGKYLWILAREEAPDQAVIDRMLNAAREKGFATEPLVFRQ</sequence>
<dbReference type="InterPro" id="IPR022272">
    <property type="entry name" value="Lipocalin_CS"/>
</dbReference>